<dbReference type="GO" id="GO:0009890">
    <property type="term" value="P:negative regulation of biosynthetic process"/>
    <property type="evidence" value="ECO:0007669"/>
    <property type="project" value="InterPro"/>
</dbReference>
<evidence type="ECO:0008006" key="4">
    <source>
        <dbReference type="Google" id="ProtNLM"/>
    </source>
</evidence>
<dbReference type="Gene3D" id="3.30.1410.10">
    <property type="entry name" value="GTP cyclohydrolase I feedback regulatory protein GFRP"/>
    <property type="match status" value="1"/>
</dbReference>
<dbReference type="Proteomes" id="UP001152759">
    <property type="component" value="Chromosome 3"/>
</dbReference>
<gene>
    <name evidence="2" type="ORF">BEMITA_LOCUS5253</name>
</gene>
<accession>A0A9P0A7Z4</accession>
<evidence type="ECO:0000313" key="2">
    <source>
        <dbReference type="EMBL" id="CAH0386092.1"/>
    </source>
</evidence>
<feature type="compositionally biased region" description="Polar residues" evidence="1">
    <location>
        <begin position="90"/>
        <end position="99"/>
    </location>
</feature>
<dbReference type="EMBL" id="OU963864">
    <property type="protein sequence ID" value="CAH0386092.1"/>
    <property type="molecule type" value="Genomic_DNA"/>
</dbReference>
<sequence length="107" mass="11569">MVEENVYVAVKASLHASETSVFGLDKDELSALSKRFAISPEVINGYSLKSNPISVINSLSELGYKVVCSSGEAEIVWTLRRTFMRPLIDSPTNGATTTSDKGEPTTN</sequence>
<name>A0A9P0A7Z4_BEMTA</name>
<dbReference type="KEGG" id="btab:109032248"/>
<feature type="region of interest" description="Disordered" evidence="1">
    <location>
        <begin position="87"/>
        <end position="107"/>
    </location>
</feature>
<proteinExistence type="predicted"/>
<dbReference type="AlphaFoldDB" id="A0A9P0A7Z4"/>
<keyword evidence="3" id="KW-1185">Reference proteome</keyword>
<evidence type="ECO:0000313" key="3">
    <source>
        <dbReference type="Proteomes" id="UP001152759"/>
    </source>
</evidence>
<evidence type="ECO:0000256" key="1">
    <source>
        <dbReference type="SAM" id="MobiDB-lite"/>
    </source>
</evidence>
<organism evidence="2 3">
    <name type="scientific">Bemisia tabaci</name>
    <name type="common">Sweetpotato whitefly</name>
    <name type="synonym">Aleurodes tabaci</name>
    <dbReference type="NCBI Taxonomy" id="7038"/>
    <lineage>
        <taxon>Eukaryota</taxon>
        <taxon>Metazoa</taxon>
        <taxon>Ecdysozoa</taxon>
        <taxon>Arthropoda</taxon>
        <taxon>Hexapoda</taxon>
        <taxon>Insecta</taxon>
        <taxon>Pterygota</taxon>
        <taxon>Neoptera</taxon>
        <taxon>Paraneoptera</taxon>
        <taxon>Hemiptera</taxon>
        <taxon>Sternorrhyncha</taxon>
        <taxon>Aleyrodoidea</taxon>
        <taxon>Aleyrodidae</taxon>
        <taxon>Aleyrodinae</taxon>
        <taxon>Bemisia</taxon>
    </lineage>
</organism>
<dbReference type="OrthoDB" id="6380740at2759"/>
<protein>
    <recommendedName>
        <fullName evidence="4">GTP cyclohydrolase 1 feedback regulatory protein</fullName>
    </recommendedName>
</protein>
<dbReference type="InterPro" id="IPR036717">
    <property type="entry name" value="GFRP_sf"/>
</dbReference>
<reference evidence="2" key="1">
    <citation type="submission" date="2021-12" db="EMBL/GenBank/DDBJ databases">
        <authorList>
            <person name="King R."/>
        </authorList>
    </citation>
    <scope>NUCLEOTIDE SEQUENCE</scope>
</reference>